<dbReference type="EMBL" id="JHEG02000037">
    <property type="protein sequence ID" value="KIE12307.1"/>
    <property type="molecule type" value="Genomic_DNA"/>
</dbReference>
<dbReference type="AlphaFoldDB" id="A0A0C1NBZ1"/>
<keyword evidence="1" id="KW-1133">Transmembrane helix</keyword>
<keyword evidence="1" id="KW-0812">Transmembrane</keyword>
<organism evidence="2">
    <name type="scientific">Tolypothrix bouteillei VB521301</name>
    <dbReference type="NCBI Taxonomy" id="1479485"/>
    <lineage>
        <taxon>Bacteria</taxon>
        <taxon>Bacillati</taxon>
        <taxon>Cyanobacteriota</taxon>
        <taxon>Cyanophyceae</taxon>
        <taxon>Nostocales</taxon>
        <taxon>Tolypothrichaceae</taxon>
        <taxon>Tolypothrix</taxon>
    </lineage>
</organism>
<gene>
    <name evidence="2" type="ORF">DA73_0212205</name>
</gene>
<keyword evidence="1" id="KW-0472">Membrane</keyword>
<evidence type="ECO:0000313" key="2">
    <source>
        <dbReference type="EMBL" id="KIE12307.1"/>
    </source>
</evidence>
<proteinExistence type="predicted"/>
<comment type="caution">
    <text evidence="2">The sequence shown here is derived from an EMBL/GenBank/DDBJ whole genome shotgun (WGS) entry which is preliminary data.</text>
</comment>
<feature type="transmembrane region" description="Helical" evidence="1">
    <location>
        <begin position="28"/>
        <end position="46"/>
    </location>
</feature>
<protein>
    <submittedName>
        <fullName evidence="2">Uncharacterized protein</fullName>
    </submittedName>
</protein>
<sequence>MNNTTLIFTIVLRNSLYFLYNWEIQKEALWSANIWTYCVLCIKLLIIKRIINGYYKISY</sequence>
<name>A0A0C1NBZ1_9CYAN</name>
<reference evidence="2" key="1">
    <citation type="journal article" date="2015" name="Genome Announc.">
        <title>Draft Genome Sequence of Tolypothrix boutellei Strain VB521301.</title>
        <authorList>
            <person name="Chandrababunaidu M.M."/>
            <person name="Singh D."/>
            <person name="Sen D."/>
            <person name="Bhan S."/>
            <person name="Das S."/>
            <person name="Gupta A."/>
            <person name="Adhikary S.P."/>
            <person name="Tripathy S."/>
        </authorList>
    </citation>
    <scope>NUCLEOTIDE SEQUENCE</scope>
    <source>
        <strain evidence="2">VB521301</strain>
    </source>
</reference>
<accession>A0A0C1NBZ1</accession>
<evidence type="ECO:0000256" key="1">
    <source>
        <dbReference type="SAM" id="Phobius"/>
    </source>
</evidence>